<dbReference type="InterPro" id="IPR011992">
    <property type="entry name" value="EF-hand-dom_pair"/>
</dbReference>
<dbReference type="Pfam" id="PF11414">
    <property type="entry name" value="Suppressor_APC"/>
    <property type="match status" value="1"/>
</dbReference>
<accession>A0ABY7GDW4</accession>
<feature type="region of interest" description="Disordered" evidence="2">
    <location>
        <begin position="99"/>
        <end position="138"/>
    </location>
</feature>
<feature type="compositionally biased region" description="Basic and acidic residues" evidence="2">
    <location>
        <begin position="235"/>
        <end position="261"/>
    </location>
</feature>
<protein>
    <submittedName>
        <fullName evidence="4">SAPC2-like protein</fullName>
    </submittedName>
</protein>
<feature type="coiled-coil region" evidence="1">
    <location>
        <begin position="523"/>
        <end position="557"/>
    </location>
</feature>
<dbReference type="InterPro" id="IPR026828">
    <property type="entry name" value="SAPC2_1/2"/>
</dbReference>
<reference evidence="4" key="1">
    <citation type="submission" date="2022-11" db="EMBL/GenBank/DDBJ databases">
        <title>Centuries of genome instability and evolution in soft-shell clam transmissible cancer (bioRxiv).</title>
        <authorList>
            <person name="Hart S.F.M."/>
            <person name="Yonemitsu M.A."/>
            <person name="Giersch R.M."/>
            <person name="Beal B.F."/>
            <person name="Arriagada G."/>
            <person name="Davis B.W."/>
            <person name="Ostrander E.A."/>
            <person name="Goff S.P."/>
            <person name="Metzger M.J."/>
        </authorList>
    </citation>
    <scope>NUCLEOTIDE SEQUENCE</scope>
    <source>
        <strain evidence="4">MELC-2E11</strain>
        <tissue evidence="4">Siphon/mantle</tissue>
    </source>
</reference>
<organism evidence="4 5">
    <name type="scientific">Mya arenaria</name>
    <name type="common">Soft-shell clam</name>
    <dbReference type="NCBI Taxonomy" id="6604"/>
    <lineage>
        <taxon>Eukaryota</taxon>
        <taxon>Metazoa</taxon>
        <taxon>Spiralia</taxon>
        <taxon>Lophotrochozoa</taxon>
        <taxon>Mollusca</taxon>
        <taxon>Bivalvia</taxon>
        <taxon>Autobranchia</taxon>
        <taxon>Heteroconchia</taxon>
        <taxon>Euheterodonta</taxon>
        <taxon>Imparidentia</taxon>
        <taxon>Neoheterodontei</taxon>
        <taxon>Myida</taxon>
        <taxon>Myoidea</taxon>
        <taxon>Myidae</taxon>
        <taxon>Mya</taxon>
    </lineage>
</organism>
<dbReference type="InterPro" id="IPR057953">
    <property type="entry name" value="SAPC2_N"/>
</dbReference>
<dbReference type="PANTHER" id="PTHR14907">
    <property type="entry name" value="FI14130P"/>
    <property type="match status" value="1"/>
</dbReference>
<feature type="domain" description="Suppressor APC" evidence="3">
    <location>
        <begin position="15"/>
        <end position="91"/>
    </location>
</feature>
<proteinExistence type="predicted"/>
<dbReference type="Proteomes" id="UP001164746">
    <property type="component" value="Chromosome 17"/>
</dbReference>
<name>A0ABY7GDW4_MYAAR</name>
<feature type="region of interest" description="Disordered" evidence="2">
    <location>
        <begin position="377"/>
        <end position="407"/>
    </location>
</feature>
<dbReference type="EMBL" id="CP111028">
    <property type="protein sequence ID" value="WAR31699.1"/>
    <property type="molecule type" value="Genomic_DNA"/>
</dbReference>
<evidence type="ECO:0000313" key="5">
    <source>
        <dbReference type="Proteomes" id="UP001164746"/>
    </source>
</evidence>
<feature type="compositionally biased region" description="Basic residues" evidence="2">
    <location>
        <begin position="393"/>
        <end position="404"/>
    </location>
</feature>
<feature type="region of interest" description="Disordered" evidence="2">
    <location>
        <begin position="235"/>
        <end position="325"/>
    </location>
</feature>
<evidence type="ECO:0000313" key="4">
    <source>
        <dbReference type="EMBL" id="WAR31699.1"/>
    </source>
</evidence>
<feature type="compositionally biased region" description="Basic and acidic residues" evidence="2">
    <location>
        <begin position="293"/>
        <end position="307"/>
    </location>
</feature>
<evidence type="ECO:0000256" key="1">
    <source>
        <dbReference type="SAM" id="Coils"/>
    </source>
</evidence>
<gene>
    <name evidence="4" type="ORF">MAR_034241</name>
</gene>
<dbReference type="Pfam" id="PF25825">
    <property type="entry name" value="SAPC2_N"/>
    <property type="match status" value="1"/>
</dbReference>
<evidence type="ECO:0000256" key="2">
    <source>
        <dbReference type="SAM" id="MobiDB-lite"/>
    </source>
</evidence>
<keyword evidence="1" id="KW-0175">Coiled coil</keyword>
<evidence type="ECO:0000259" key="3">
    <source>
        <dbReference type="Pfam" id="PF25825"/>
    </source>
</evidence>
<dbReference type="PANTHER" id="PTHR14907:SF2">
    <property type="entry name" value="SUPPRESSOR APC DOMAIN-CONTAINING PROTEIN 2"/>
    <property type="match status" value="1"/>
</dbReference>
<dbReference type="SUPFAM" id="SSF47473">
    <property type="entry name" value="EF-hand"/>
    <property type="match status" value="1"/>
</dbReference>
<dbReference type="Gene3D" id="1.10.287.450">
    <property type="entry name" value="Helix hairpin bin"/>
    <property type="match status" value="1"/>
</dbReference>
<keyword evidence="5" id="KW-1185">Reference proteome</keyword>
<sequence>MSTAHVQEAARAVDGLPKQFVTSLRILFDILDEEQTGYVRLRDIETRWHEEGVKGLPCGVIDALRRVAPKNGKLTFENFVVGLKQSLLRNNGAVLSSASLAAKQRDSRDSQQNSSSVKNKHVNAPSSTSKQPQYRKVEKEDYASKNYANMANYMNIERPAATSAPVTLKSNAHVVQRSQPKMGTNSQITAANTATVRPNNVLQSQNIELRNKIYNREQMQHASVVNMRNRNDYAYPHDLDMHHSNKRHSDDMSSYHKREVSKISQRPHSAHPENQRPREVHFQRSPTDFPAGRPDRPPPYRWAKESENNSPPALPPKTMKGKTMRELQNWHQDNKVVPNVMTNGHMHTAQSDSNLMQKSRTVGNDIYVNIEEIRRQAASQKQPLVARETGGGKKPRRQNSRRHTLSSGIDYNVIRRMKQLEQERDVLIQGLDVVERARDWYLSQISTVAERQAFAEKTSCSDGSLQSHQERMDFVRSRINDVNLNLKSLMETTESGFPAHMNLAISSPGFYDDNSLRWLKDQNKQLTHEVGHKSEKITQLEQEKASLIRDLFEARVKHKTNYDDTTFM</sequence>
<feature type="compositionally biased region" description="Basic and acidic residues" evidence="2">
    <location>
        <begin position="270"/>
        <end position="282"/>
    </location>
</feature>